<name>A0A917TH25_9ACTN</name>
<organism evidence="2 3">
    <name type="scientific">Dactylosporangium sucinum</name>
    <dbReference type="NCBI Taxonomy" id="1424081"/>
    <lineage>
        <taxon>Bacteria</taxon>
        <taxon>Bacillati</taxon>
        <taxon>Actinomycetota</taxon>
        <taxon>Actinomycetes</taxon>
        <taxon>Micromonosporales</taxon>
        <taxon>Micromonosporaceae</taxon>
        <taxon>Dactylosporangium</taxon>
    </lineage>
</organism>
<comment type="caution">
    <text evidence="2">The sequence shown here is derived from an EMBL/GenBank/DDBJ whole genome shotgun (WGS) entry which is preliminary data.</text>
</comment>
<dbReference type="EMBL" id="BMPI01000010">
    <property type="protein sequence ID" value="GGM22399.1"/>
    <property type="molecule type" value="Genomic_DNA"/>
</dbReference>
<feature type="region of interest" description="Disordered" evidence="1">
    <location>
        <begin position="324"/>
        <end position="375"/>
    </location>
</feature>
<evidence type="ECO:0000313" key="2">
    <source>
        <dbReference type="EMBL" id="GGM22399.1"/>
    </source>
</evidence>
<protein>
    <submittedName>
        <fullName evidence="2">Uncharacterized protein</fullName>
    </submittedName>
</protein>
<feature type="compositionally biased region" description="Low complexity" evidence="1">
    <location>
        <begin position="357"/>
        <end position="369"/>
    </location>
</feature>
<proteinExistence type="predicted"/>
<keyword evidence="3" id="KW-1185">Reference proteome</keyword>
<accession>A0A917TH25</accession>
<reference evidence="2" key="1">
    <citation type="journal article" date="2014" name="Int. J. Syst. Evol. Microbiol.">
        <title>Complete genome sequence of Corynebacterium casei LMG S-19264T (=DSM 44701T), isolated from a smear-ripened cheese.</title>
        <authorList>
            <consortium name="US DOE Joint Genome Institute (JGI-PGF)"/>
            <person name="Walter F."/>
            <person name="Albersmeier A."/>
            <person name="Kalinowski J."/>
            <person name="Ruckert C."/>
        </authorList>
    </citation>
    <scope>NUCLEOTIDE SEQUENCE</scope>
    <source>
        <strain evidence="2">JCM 19831</strain>
    </source>
</reference>
<evidence type="ECO:0000313" key="3">
    <source>
        <dbReference type="Proteomes" id="UP000642070"/>
    </source>
</evidence>
<feature type="region of interest" description="Disordered" evidence="1">
    <location>
        <begin position="1"/>
        <end position="20"/>
    </location>
</feature>
<gene>
    <name evidence="2" type="ORF">GCM10007977_024450</name>
</gene>
<feature type="compositionally biased region" description="Basic residues" evidence="1">
    <location>
        <begin position="336"/>
        <end position="347"/>
    </location>
</feature>
<sequence length="375" mass="40217">MPCCEDTAPTTSRINGPDRPIQAASPFVPVDIVREHLVRLRARDIPPSVIAGQAGVSTKTVTRILQRRVQHVRGCVAQALLTVELGPDLLSLRVDVIGTARRLRALCSMGWSLTDLSERCLIPRQTLSSWCRERCQSIPRASAEAVAEVYDELYAVDGPCELTRALAEREGWDLHVWLDEDIDNRDAAPLDASGLVDEVAVDRVLCGERSLAATLTRQETAEVVRLGTAAGSSQSDLAQMLGTTSRQICRIRARLREADPATVELTAPVPVDEASTAEVAVEVCAPTAESVAVPPCRTHGARPGTLRLRSPLLHRLASLPVHRSAGRPATAWRGRPGVRRPGKRPRRFSAGGPPGGAPAAGRSPCGRPASAGAER</sequence>
<dbReference type="AlphaFoldDB" id="A0A917TH25"/>
<dbReference type="InterPro" id="IPR001387">
    <property type="entry name" value="Cro/C1-type_HTH"/>
</dbReference>
<evidence type="ECO:0000256" key="1">
    <source>
        <dbReference type="SAM" id="MobiDB-lite"/>
    </source>
</evidence>
<reference evidence="2" key="2">
    <citation type="submission" date="2020-09" db="EMBL/GenBank/DDBJ databases">
        <authorList>
            <person name="Sun Q."/>
            <person name="Ohkuma M."/>
        </authorList>
    </citation>
    <scope>NUCLEOTIDE SEQUENCE</scope>
    <source>
        <strain evidence="2">JCM 19831</strain>
    </source>
</reference>
<dbReference type="CDD" id="cd00093">
    <property type="entry name" value="HTH_XRE"/>
    <property type="match status" value="1"/>
</dbReference>
<dbReference type="Proteomes" id="UP000642070">
    <property type="component" value="Unassembled WGS sequence"/>
</dbReference>